<keyword evidence="2" id="KW-1185">Reference proteome</keyword>
<evidence type="ECO:0000313" key="1">
    <source>
        <dbReference type="EMBL" id="EXJ84430.1"/>
    </source>
</evidence>
<protein>
    <submittedName>
        <fullName evidence="1">Uncharacterized protein</fullName>
    </submittedName>
</protein>
<proteinExistence type="predicted"/>
<comment type="caution">
    <text evidence="1">The sequence shown here is derived from an EMBL/GenBank/DDBJ whole genome shotgun (WGS) entry which is preliminary data.</text>
</comment>
<dbReference type="RefSeq" id="XP_007733415.1">
    <property type="nucleotide sequence ID" value="XM_007735225.1"/>
</dbReference>
<dbReference type="AlphaFoldDB" id="W9Y475"/>
<dbReference type="GeneID" id="19169215"/>
<evidence type="ECO:0000313" key="2">
    <source>
        <dbReference type="Proteomes" id="UP000019478"/>
    </source>
</evidence>
<gene>
    <name evidence="1" type="ORF">A1O3_05098</name>
</gene>
<dbReference type="OrthoDB" id="2245989at2759"/>
<name>W9Y475_9EURO</name>
<dbReference type="STRING" id="1182542.W9Y475"/>
<organism evidence="1 2">
    <name type="scientific">Capronia epimyces CBS 606.96</name>
    <dbReference type="NCBI Taxonomy" id="1182542"/>
    <lineage>
        <taxon>Eukaryota</taxon>
        <taxon>Fungi</taxon>
        <taxon>Dikarya</taxon>
        <taxon>Ascomycota</taxon>
        <taxon>Pezizomycotina</taxon>
        <taxon>Eurotiomycetes</taxon>
        <taxon>Chaetothyriomycetidae</taxon>
        <taxon>Chaetothyriales</taxon>
        <taxon>Herpotrichiellaceae</taxon>
        <taxon>Capronia</taxon>
    </lineage>
</organism>
<accession>W9Y475</accession>
<dbReference type="InterPro" id="IPR021833">
    <property type="entry name" value="DUF3425"/>
</dbReference>
<dbReference type="Pfam" id="PF11905">
    <property type="entry name" value="DUF3425"/>
    <property type="match status" value="1"/>
</dbReference>
<reference evidence="1 2" key="1">
    <citation type="submission" date="2013-03" db="EMBL/GenBank/DDBJ databases">
        <title>The Genome Sequence of Capronia epimyces CBS 606.96.</title>
        <authorList>
            <consortium name="The Broad Institute Genomics Platform"/>
            <person name="Cuomo C."/>
            <person name="de Hoog S."/>
            <person name="Gorbushina A."/>
            <person name="Walker B."/>
            <person name="Young S.K."/>
            <person name="Zeng Q."/>
            <person name="Gargeya S."/>
            <person name="Fitzgerald M."/>
            <person name="Haas B."/>
            <person name="Abouelleil A."/>
            <person name="Allen A.W."/>
            <person name="Alvarado L."/>
            <person name="Arachchi H.M."/>
            <person name="Berlin A.M."/>
            <person name="Chapman S.B."/>
            <person name="Gainer-Dewar J."/>
            <person name="Goldberg J."/>
            <person name="Griggs A."/>
            <person name="Gujja S."/>
            <person name="Hansen M."/>
            <person name="Howarth C."/>
            <person name="Imamovic A."/>
            <person name="Ireland A."/>
            <person name="Larimer J."/>
            <person name="McCowan C."/>
            <person name="Murphy C."/>
            <person name="Pearson M."/>
            <person name="Poon T.W."/>
            <person name="Priest M."/>
            <person name="Roberts A."/>
            <person name="Saif S."/>
            <person name="Shea T."/>
            <person name="Sisk P."/>
            <person name="Sykes S."/>
            <person name="Wortman J."/>
            <person name="Nusbaum C."/>
            <person name="Birren B."/>
        </authorList>
    </citation>
    <scope>NUCLEOTIDE SEQUENCE [LARGE SCALE GENOMIC DNA]</scope>
    <source>
        <strain evidence="1 2">CBS 606.96</strain>
    </source>
</reference>
<dbReference type="PANTHER" id="PTHR38116">
    <property type="entry name" value="CHROMOSOME 7, WHOLE GENOME SHOTGUN SEQUENCE"/>
    <property type="match status" value="1"/>
</dbReference>
<dbReference type="EMBL" id="AMGY01000004">
    <property type="protein sequence ID" value="EXJ84430.1"/>
    <property type="molecule type" value="Genomic_DNA"/>
</dbReference>
<sequence>MTTTFPLPLDHTLLHLVKYNVFRGLVENKMILDRLTMQYQITNKIRTGPFSYFASFPNSSVILPVVPNPSARSLTPTASQMTMVHSSWINVLPFPAMRENMIKWESDFDHSELVKDLVGNLINLKLFPSVPPSSSRRPAHAGRQIVLQEGDDGEPTAITEPGLILWGEPYRAESWEATPEFLQKWAWAVAGSRELIDSTNYWRSRRGENPLRLVSVDDGASP</sequence>
<dbReference type="eggNOG" id="ENOG502SQEF">
    <property type="taxonomic scope" value="Eukaryota"/>
</dbReference>
<dbReference type="PANTHER" id="PTHR38116:SF1">
    <property type="entry name" value="BZIP DOMAIN-CONTAINING PROTEIN"/>
    <property type="match status" value="1"/>
</dbReference>
<dbReference type="Proteomes" id="UP000019478">
    <property type="component" value="Unassembled WGS sequence"/>
</dbReference>
<dbReference type="HOGENOM" id="CLU_033726_2_0_1"/>